<dbReference type="STRING" id="897.B2D07_06110"/>
<feature type="compositionally biased region" description="Low complexity" evidence="1">
    <location>
        <begin position="351"/>
        <end position="360"/>
    </location>
</feature>
<dbReference type="InterPro" id="IPR002477">
    <property type="entry name" value="Peptidoglycan-bd-like"/>
</dbReference>
<dbReference type="InterPro" id="IPR036365">
    <property type="entry name" value="PGBD-like_sf"/>
</dbReference>
<dbReference type="eggNOG" id="COG3409">
    <property type="taxonomic scope" value="Bacteria"/>
</dbReference>
<dbReference type="InterPro" id="IPR036366">
    <property type="entry name" value="PGBDSf"/>
</dbReference>
<comment type="caution">
    <text evidence="3">The sequence shown here is derived from an EMBL/GenBank/DDBJ whole genome shotgun (WGS) entry which is preliminary data.</text>
</comment>
<sequence length="646" mass="70936">MYEKFFGFKERPFQLVPNPAYLFLSQSHEDVLAHLTYAVSQGDGFVEITGEVGTGKTTLCRAFLGSLEEGAEVAYIFNPMLNAVQLLKTINEEFGIDSAADSAKDLIDGLNRFLIEKKRQAKPVLLLIDEAQNLNTGVLEQLRLLSNLETDTSKLLQIILVGQPELRDVLDSYELRQLRQRITLSCHLKPLTLKETGDYVRHRVQIAAQKPGVKFSRNALKAIYRYSRGIPRLVNIVADRALLTAYGLGRRNITGRITAAAIQEISSRGGHETRWGWKRWTWVSAVLVCVALSAVAFHLNKPFDMPIERRLFTLEDVGEKAGANPATAVTATQRDTDAAPRGKSAGETFGPARLPAALRAMPSSAGPNLTIPETKRRKTLDADPTVRPDAPTPLPTGAESTTASESAVVETEPFQKTPAQDIAGILAATDRTTSRQQALEAVLTQWEADTDLHPALEEIDDAELFFRLAAAEKGLSLHTLDPNLNVGLIRRLNLPVIFECRSPAAKEAVFLSLIRIAGDDTMEFTNGAHTASGRWDQLRIYWTRTAYIPWKNLKGLTGVIPFDAPEASVTALKMILRDIGYKDILITPAFDEATETAVREFQARHGLPVDGIVGPLTLIALYNETGAAGIPRLDTVHGISGKEAIH</sequence>
<dbReference type="RefSeq" id="WP_020876621.1">
    <property type="nucleotide sequence ID" value="NZ_ATHJ01000076.1"/>
</dbReference>
<dbReference type="Gene3D" id="1.10.101.10">
    <property type="entry name" value="PGBD-like superfamily/PGBD"/>
    <property type="match status" value="1"/>
</dbReference>
<dbReference type="SUPFAM" id="SSF47090">
    <property type="entry name" value="PGBD-like"/>
    <property type="match status" value="1"/>
</dbReference>
<dbReference type="InterPro" id="IPR027417">
    <property type="entry name" value="P-loop_NTPase"/>
</dbReference>
<dbReference type="GO" id="GO:0016887">
    <property type="term" value="F:ATP hydrolysis activity"/>
    <property type="evidence" value="ECO:0007669"/>
    <property type="project" value="InterPro"/>
</dbReference>
<dbReference type="SUPFAM" id="SSF52540">
    <property type="entry name" value="P-loop containing nucleoside triphosphate hydrolases"/>
    <property type="match status" value="1"/>
</dbReference>
<feature type="region of interest" description="Disordered" evidence="1">
    <location>
        <begin position="323"/>
        <end position="411"/>
    </location>
</feature>
<dbReference type="CDD" id="cd00009">
    <property type="entry name" value="AAA"/>
    <property type="match status" value="1"/>
</dbReference>
<organism evidence="3 4">
    <name type="scientific">Desulfococcus multivorans DSM 2059</name>
    <dbReference type="NCBI Taxonomy" id="1121405"/>
    <lineage>
        <taxon>Bacteria</taxon>
        <taxon>Pseudomonadati</taxon>
        <taxon>Thermodesulfobacteriota</taxon>
        <taxon>Desulfobacteria</taxon>
        <taxon>Desulfobacterales</taxon>
        <taxon>Desulfococcaceae</taxon>
        <taxon>Desulfococcus</taxon>
    </lineage>
</organism>
<dbReference type="Gene3D" id="3.40.50.300">
    <property type="entry name" value="P-loop containing nucleotide triphosphate hydrolases"/>
    <property type="match status" value="1"/>
</dbReference>
<dbReference type="PANTHER" id="PTHR35894:SF1">
    <property type="entry name" value="PHOSPHORIBULOKINASE _ URIDINE KINASE FAMILY"/>
    <property type="match status" value="1"/>
</dbReference>
<protein>
    <submittedName>
        <fullName evidence="3">Peptidoglycan-binding domain 1 protein</fullName>
    </submittedName>
</protein>
<proteinExistence type="predicted"/>
<evidence type="ECO:0000313" key="4">
    <source>
        <dbReference type="Proteomes" id="UP000014977"/>
    </source>
</evidence>
<evidence type="ECO:0000313" key="3">
    <source>
        <dbReference type="EMBL" id="EPR41409.1"/>
    </source>
</evidence>
<dbReference type="PATRIC" id="fig|1121405.3.peg.1733"/>
<dbReference type="eggNOG" id="COG3267">
    <property type="taxonomic scope" value="Bacteria"/>
</dbReference>
<dbReference type="OrthoDB" id="9779230at2"/>
<dbReference type="AlphaFoldDB" id="S7V4B3"/>
<dbReference type="Pfam" id="PF13401">
    <property type="entry name" value="AAA_22"/>
    <property type="match status" value="1"/>
</dbReference>
<dbReference type="Proteomes" id="UP000014977">
    <property type="component" value="Unassembled WGS sequence"/>
</dbReference>
<dbReference type="SMART" id="SM00382">
    <property type="entry name" value="AAA"/>
    <property type="match status" value="1"/>
</dbReference>
<dbReference type="EMBL" id="ATHJ01000076">
    <property type="protein sequence ID" value="EPR41409.1"/>
    <property type="molecule type" value="Genomic_DNA"/>
</dbReference>
<dbReference type="PANTHER" id="PTHR35894">
    <property type="entry name" value="GENERAL SECRETION PATHWAY PROTEIN A-RELATED"/>
    <property type="match status" value="1"/>
</dbReference>
<evidence type="ECO:0000256" key="1">
    <source>
        <dbReference type="SAM" id="MobiDB-lite"/>
    </source>
</evidence>
<gene>
    <name evidence="3" type="ORF">dsmv_2190</name>
</gene>
<dbReference type="Gene3D" id="3.90.70.10">
    <property type="entry name" value="Cysteine proteinases"/>
    <property type="match status" value="1"/>
</dbReference>
<feature type="domain" description="AAA+ ATPase" evidence="2">
    <location>
        <begin position="42"/>
        <end position="194"/>
    </location>
</feature>
<dbReference type="InterPro" id="IPR049945">
    <property type="entry name" value="AAA_22"/>
</dbReference>
<name>S7V4B3_DESML</name>
<evidence type="ECO:0000259" key="2">
    <source>
        <dbReference type="SMART" id="SM00382"/>
    </source>
</evidence>
<reference evidence="3 4" key="1">
    <citation type="journal article" date="2013" name="Genome Announc.">
        <title>Draft genome sequences for three mercury-methylating, sulfate-reducing bacteria.</title>
        <authorList>
            <person name="Brown S.D."/>
            <person name="Hurt R.A.Jr."/>
            <person name="Gilmour C.C."/>
            <person name="Elias D.A."/>
        </authorList>
    </citation>
    <scope>NUCLEOTIDE SEQUENCE [LARGE SCALE GENOMIC DNA]</scope>
    <source>
        <strain evidence="3 4">DSM 2059</strain>
    </source>
</reference>
<dbReference type="Pfam" id="PF01471">
    <property type="entry name" value="PG_binding_1"/>
    <property type="match status" value="1"/>
</dbReference>
<keyword evidence="4" id="KW-1185">Reference proteome</keyword>
<dbReference type="InterPro" id="IPR003593">
    <property type="entry name" value="AAA+_ATPase"/>
</dbReference>
<dbReference type="InterPro" id="IPR052026">
    <property type="entry name" value="ExeA_AAA_ATPase_DNA-bind"/>
</dbReference>
<accession>S7V4B3</accession>